<dbReference type="InterPro" id="IPR036864">
    <property type="entry name" value="Zn2-C6_fun-type_DNA-bd_sf"/>
</dbReference>
<accession>A0ABQ8FXD1</accession>
<dbReference type="SUPFAM" id="SSF57701">
    <property type="entry name" value="Zn2/Cys6 DNA-binding domain"/>
    <property type="match status" value="1"/>
</dbReference>
<dbReference type="SMART" id="SM00906">
    <property type="entry name" value="Fungal_trans"/>
    <property type="match status" value="1"/>
</dbReference>
<dbReference type="InterPro" id="IPR050613">
    <property type="entry name" value="Sec_Metabolite_Reg"/>
</dbReference>
<dbReference type="CDD" id="cd12148">
    <property type="entry name" value="fungal_TF_MHR"/>
    <property type="match status" value="1"/>
</dbReference>
<dbReference type="Proteomes" id="UP000774617">
    <property type="component" value="Unassembled WGS sequence"/>
</dbReference>
<dbReference type="Gene3D" id="4.10.240.10">
    <property type="entry name" value="Zn(2)-C6 fungal-type DNA-binding domain"/>
    <property type="match status" value="1"/>
</dbReference>
<evidence type="ECO:0000256" key="3">
    <source>
        <dbReference type="ARBA" id="ARBA00023242"/>
    </source>
</evidence>
<dbReference type="CDD" id="cd00067">
    <property type="entry name" value="GAL4"/>
    <property type="match status" value="1"/>
</dbReference>
<dbReference type="InterPro" id="IPR007219">
    <property type="entry name" value="XnlR_reg_dom"/>
</dbReference>
<feature type="region of interest" description="Disordered" evidence="4">
    <location>
        <begin position="151"/>
        <end position="189"/>
    </location>
</feature>
<feature type="compositionally biased region" description="Polar residues" evidence="4">
    <location>
        <begin position="1"/>
        <end position="10"/>
    </location>
</feature>
<comment type="subcellular location">
    <subcellularLocation>
        <location evidence="1">Nucleus</location>
    </subcellularLocation>
</comment>
<evidence type="ECO:0000259" key="5">
    <source>
        <dbReference type="PROSITE" id="PS50048"/>
    </source>
</evidence>
<sequence>MDSAASTPLSPRTAADSAGVASKPHPSKPQANAADAAAVAAAAQLPPLDRSPAPVRPQDHSLPTPSSSDPGQPLKPNACISCQRRKVKCDRQEPCSSCKRYRAHCEFRDPAPRRKRKLSDEDLHAKLDRYESILNRFGARVDARPDPALAERPASAALPTPVSAFTPLNAPRPPQPAQSTHEPSPVRSATAAVSNSFEGKLIYDKGSSRYLENSLWKGISEEFKSAEDMLRLASPASNSAASAPADSYPLEASELVLGLVPNPAGGLRNLHPQSPHIFLLWQAFLDNVNPLLKILHAPTVQRQILKAASNLDAVDAETEVLMFAIYTFAVTSLSHEECQSTFGESKEGLLRKFQFTSKIALHRAGFLRSSSLVVLQAYMLYLLAMRPYYDIQTLWSLSAIAVRIGQRIGLHRDGSKMGLPLFDIEMRRRIWWQLMPLDIRTAELAGGSATLFSRGVDTALPLNVNDSELNPDMKQLPVEHTGPTEMFFCLLRYNLGRFMSRSTAQNYFGNTQTKVFGDDLPNIMGSEASLAEKDRKINEFEQYLEEHFLKHCDPSVPLHYITAIVARCALSVMRVMAHHPRQYADKGKSLPQSERDFLFQSSLKLVELDNLAHGDPSLHRYLWHMDAFFQWDCFIFLLSELRSRTSPTDKEVEKAWFNVSKIFEFHPDMLDIGRNPLHLAVGSLVMKAWDAYVAEALRLHRPAPSLQDHKALEVLVSRLRDMQSRSPPGGPHGGQQSSTSSMATGPRGPDDGSVAGVGEGAKPWNVPVHAQIDSSPLDWDMWDDMMAEFGLGQEAFGSYLAGSTGVN</sequence>
<gene>
    <name evidence="6" type="ORF">B0J12DRAFT_305813</name>
</gene>
<evidence type="ECO:0000256" key="1">
    <source>
        <dbReference type="ARBA" id="ARBA00004123"/>
    </source>
</evidence>
<dbReference type="SMART" id="SM00066">
    <property type="entry name" value="GAL4"/>
    <property type="match status" value="1"/>
</dbReference>
<keyword evidence="2" id="KW-0479">Metal-binding</keyword>
<feature type="domain" description="Zn(2)-C6 fungal-type" evidence="5">
    <location>
        <begin position="78"/>
        <end position="107"/>
    </location>
</feature>
<evidence type="ECO:0000256" key="4">
    <source>
        <dbReference type="SAM" id="MobiDB-lite"/>
    </source>
</evidence>
<protein>
    <submittedName>
        <fullName evidence="6">Fungal-specific transcription factor domain-containing protein</fullName>
    </submittedName>
</protein>
<organism evidence="6 7">
    <name type="scientific">Macrophomina phaseolina</name>
    <dbReference type="NCBI Taxonomy" id="35725"/>
    <lineage>
        <taxon>Eukaryota</taxon>
        <taxon>Fungi</taxon>
        <taxon>Dikarya</taxon>
        <taxon>Ascomycota</taxon>
        <taxon>Pezizomycotina</taxon>
        <taxon>Dothideomycetes</taxon>
        <taxon>Dothideomycetes incertae sedis</taxon>
        <taxon>Botryosphaeriales</taxon>
        <taxon>Botryosphaeriaceae</taxon>
        <taxon>Macrophomina</taxon>
    </lineage>
</organism>
<dbReference type="PROSITE" id="PS50048">
    <property type="entry name" value="ZN2_CY6_FUNGAL_2"/>
    <property type="match status" value="1"/>
</dbReference>
<feature type="compositionally biased region" description="Low complexity" evidence="4">
    <location>
        <begin position="31"/>
        <end position="43"/>
    </location>
</feature>
<dbReference type="PANTHER" id="PTHR31001">
    <property type="entry name" value="UNCHARACTERIZED TRANSCRIPTIONAL REGULATORY PROTEIN"/>
    <property type="match status" value="1"/>
</dbReference>
<evidence type="ECO:0000256" key="2">
    <source>
        <dbReference type="ARBA" id="ARBA00022723"/>
    </source>
</evidence>
<dbReference type="PANTHER" id="PTHR31001:SF85">
    <property type="entry name" value="ZN(II)2CYS6 TRANSCRIPTION FACTOR (EUROFUNG)"/>
    <property type="match status" value="1"/>
</dbReference>
<keyword evidence="3" id="KW-0539">Nucleus</keyword>
<feature type="region of interest" description="Disordered" evidence="4">
    <location>
        <begin position="1"/>
        <end position="77"/>
    </location>
</feature>
<keyword evidence="7" id="KW-1185">Reference proteome</keyword>
<evidence type="ECO:0000313" key="6">
    <source>
        <dbReference type="EMBL" id="KAH7032388.1"/>
    </source>
</evidence>
<dbReference type="Pfam" id="PF00172">
    <property type="entry name" value="Zn_clus"/>
    <property type="match status" value="1"/>
</dbReference>
<proteinExistence type="predicted"/>
<feature type="compositionally biased region" description="Polar residues" evidence="4">
    <location>
        <begin position="61"/>
        <end position="70"/>
    </location>
</feature>
<evidence type="ECO:0000313" key="7">
    <source>
        <dbReference type="Proteomes" id="UP000774617"/>
    </source>
</evidence>
<feature type="region of interest" description="Disordered" evidence="4">
    <location>
        <begin position="722"/>
        <end position="767"/>
    </location>
</feature>
<dbReference type="EMBL" id="JAGTJR010000040">
    <property type="protein sequence ID" value="KAH7032388.1"/>
    <property type="molecule type" value="Genomic_DNA"/>
</dbReference>
<name>A0ABQ8FXD1_9PEZI</name>
<comment type="caution">
    <text evidence="6">The sequence shown here is derived from an EMBL/GenBank/DDBJ whole genome shotgun (WGS) entry which is preliminary data.</text>
</comment>
<reference evidence="6 7" key="1">
    <citation type="journal article" date="2021" name="Nat. Commun.">
        <title>Genetic determinants of endophytism in the Arabidopsis root mycobiome.</title>
        <authorList>
            <person name="Mesny F."/>
            <person name="Miyauchi S."/>
            <person name="Thiergart T."/>
            <person name="Pickel B."/>
            <person name="Atanasova L."/>
            <person name="Karlsson M."/>
            <person name="Huettel B."/>
            <person name="Barry K.W."/>
            <person name="Haridas S."/>
            <person name="Chen C."/>
            <person name="Bauer D."/>
            <person name="Andreopoulos W."/>
            <person name="Pangilinan J."/>
            <person name="LaButti K."/>
            <person name="Riley R."/>
            <person name="Lipzen A."/>
            <person name="Clum A."/>
            <person name="Drula E."/>
            <person name="Henrissat B."/>
            <person name="Kohler A."/>
            <person name="Grigoriev I.V."/>
            <person name="Martin F.M."/>
            <person name="Hacquard S."/>
        </authorList>
    </citation>
    <scope>NUCLEOTIDE SEQUENCE [LARGE SCALE GENOMIC DNA]</scope>
    <source>
        <strain evidence="6 7">MPI-SDFR-AT-0080</strain>
    </source>
</reference>
<dbReference type="InterPro" id="IPR001138">
    <property type="entry name" value="Zn2Cys6_DnaBD"/>
</dbReference>
<dbReference type="Pfam" id="PF04082">
    <property type="entry name" value="Fungal_trans"/>
    <property type="match status" value="1"/>
</dbReference>